<dbReference type="Proteomes" id="UP000785679">
    <property type="component" value="Unassembled WGS sequence"/>
</dbReference>
<evidence type="ECO:0000313" key="2">
    <source>
        <dbReference type="EMBL" id="TNV85500.1"/>
    </source>
</evidence>
<sequence>MKRNERSHDSAPLDPPPLHSSHSPPPQGANMYKRKQEDTLLQRLANQQQETQSCLIYLQESGRLEQLRQLFSGIFDDQGSKEEVQMLQRNMGSILTMLIEDACHQRLPESVNERQKNKSPTSAVSKMNITELKQSLSQTLNRDFIEPPATNPLFPQYTSQFKEQHSLKDIDDFSSSSATSEFDTSNSLLQGAQHQQQMNFEIAPPQAPVNQVFDYQTGIPPVQHHRRGGAMKSNSNDYYVAHQHNPSQDINHMLNSYQTTPNYQLQSERRNPISSPNTTQEHQHIVMNEGNMLGTKQKQLAINLLSQENSTTKQPQNEGVALFKYTNQAPQSKGEQGIQHKQQSSMGAATRGGQEDESNYYMKQGARTQGKKSMGKAKILQVTSSTNPMQSSNDRSGHPEITVSIPPQHSNLNISHQQNNGEIESVILPATQAMMDTKLQEIMLKNVWEIENNPMFTYNKNNSRENIHENEQEDDSQNIKSGGLVIHRQNLKLVSLESEGNEYVNDELNSGEKYVYQDSSNGFTYYKGAAGTGRYQDSSSGGAAQMASYRQRIPYQLTTEEESKQESTFGNELLDDEEDIEEILKEKSNDSIAAKKISRVTGIRGGIDSSKRDTSQSAERKTHNDSLNYKTPRGNQNAQKYTMPRQMAAADPSSQRRGLSSEDSPSNWVVQGSQQKTVANQESQKMSHSQKPQSR</sequence>
<feature type="region of interest" description="Disordered" evidence="1">
    <location>
        <begin position="1"/>
        <end position="33"/>
    </location>
</feature>
<feature type="compositionally biased region" description="Basic and acidic residues" evidence="1">
    <location>
        <begin position="1"/>
        <end position="11"/>
    </location>
</feature>
<feature type="compositionally biased region" description="Polar residues" evidence="1">
    <location>
        <begin position="625"/>
        <end position="640"/>
    </location>
</feature>
<feature type="compositionally biased region" description="Basic and acidic residues" evidence="1">
    <location>
        <begin position="609"/>
        <end position="624"/>
    </location>
</feature>
<reference evidence="2" key="1">
    <citation type="submission" date="2019-06" db="EMBL/GenBank/DDBJ databases">
        <authorList>
            <person name="Zheng W."/>
        </authorList>
    </citation>
    <scope>NUCLEOTIDE SEQUENCE</scope>
    <source>
        <strain evidence="2">QDHG01</strain>
    </source>
</reference>
<feature type="region of interest" description="Disordered" evidence="1">
    <location>
        <begin position="330"/>
        <end position="357"/>
    </location>
</feature>
<accession>A0A8J8P3S8</accession>
<feature type="compositionally biased region" description="Pro residues" evidence="1">
    <location>
        <begin position="13"/>
        <end position="27"/>
    </location>
</feature>
<evidence type="ECO:0000313" key="3">
    <source>
        <dbReference type="Proteomes" id="UP000785679"/>
    </source>
</evidence>
<evidence type="ECO:0000256" key="1">
    <source>
        <dbReference type="SAM" id="MobiDB-lite"/>
    </source>
</evidence>
<feature type="region of interest" description="Disordered" evidence="1">
    <location>
        <begin position="604"/>
        <end position="695"/>
    </location>
</feature>
<comment type="caution">
    <text evidence="2">The sequence shown here is derived from an EMBL/GenBank/DDBJ whole genome shotgun (WGS) entry which is preliminary data.</text>
</comment>
<gene>
    <name evidence="2" type="ORF">FGO68_gene9344</name>
</gene>
<dbReference type="EMBL" id="RRYP01001778">
    <property type="protein sequence ID" value="TNV85500.1"/>
    <property type="molecule type" value="Genomic_DNA"/>
</dbReference>
<feature type="compositionally biased region" description="Polar residues" evidence="1">
    <location>
        <begin position="330"/>
        <end position="347"/>
    </location>
</feature>
<name>A0A8J8P3S8_HALGN</name>
<protein>
    <submittedName>
        <fullName evidence="2">Uncharacterized protein</fullName>
    </submittedName>
</protein>
<dbReference type="AlphaFoldDB" id="A0A8J8P3S8"/>
<organism evidence="2 3">
    <name type="scientific">Halteria grandinella</name>
    <dbReference type="NCBI Taxonomy" id="5974"/>
    <lineage>
        <taxon>Eukaryota</taxon>
        <taxon>Sar</taxon>
        <taxon>Alveolata</taxon>
        <taxon>Ciliophora</taxon>
        <taxon>Intramacronucleata</taxon>
        <taxon>Spirotrichea</taxon>
        <taxon>Stichotrichia</taxon>
        <taxon>Sporadotrichida</taxon>
        <taxon>Halteriidae</taxon>
        <taxon>Halteria</taxon>
    </lineage>
</organism>
<proteinExistence type="predicted"/>
<feature type="compositionally biased region" description="Polar residues" evidence="1">
    <location>
        <begin position="652"/>
        <end position="695"/>
    </location>
</feature>
<keyword evidence="3" id="KW-1185">Reference proteome</keyword>